<protein>
    <submittedName>
        <fullName evidence="2">Aminoglycoside phosphotransferase (APT) family kinase protein</fullName>
    </submittedName>
</protein>
<keyword evidence="2" id="KW-0808">Transferase</keyword>
<dbReference type="PANTHER" id="PTHR47829:SF3">
    <property type="entry name" value="AMINOGLYCOSIDE PHOSPHOTRANSFERASE DOMAIN-CONTAINING PROTEIN"/>
    <property type="match status" value="1"/>
</dbReference>
<dbReference type="InterPro" id="IPR002575">
    <property type="entry name" value="Aminoglycoside_PTrfase"/>
</dbReference>
<dbReference type="InterPro" id="IPR041726">
    <property type="entry name" value="ACAD10_11_N"/>
</dbReference>
<accession>A0A2T6BHA3</accession>
<dbReference type="PANTHER" id="PTHR47829">
    <property type="entry name" value="HYDROLASE, PUTATIVE (AFU_ORTHOLOGUE AFUA_1G12880)-RELATED"/>
    <property type="match status" value="1"/>
</dbReference>
<dbReference type="GO" id="GO:0016301">
    <property type="term" value="F:kinase activity"/>
    <property type="evidence" value="ECO:0007669"/>
    <property type="project" value="UniProtKB-KW"/>
</dbReference>
<dbReference type="Gene3D" id="3.90.1200.10">
    <property type="match status" value="1"/>
</dbReference>
<keyword evidence="2" id="KW-0418">Kinase</keyword>
<evidence type="ECO:0000313" key="3">
    <source>
        <dbReference type="Proteomes" id="UP000243978"/>
    </source>
</evidence>
<sequence length="348" mass="37969">MGGAAELTIKDVAPYLAEQVPDLGGVQRLDKFSTGQSNPTYKLVCDSGAYVLRAKPPGVLLRSAHLVEREYQVMRALALTDVPVPRMVHLATDETSPIGRAFFVMDFLDGRIFWDPALPELDPDARGQIYTAMADTLAALHSVDVDAVGLSDFGKPGNYFARQTDRWSRQYVASVETPDRGMTGLMAWLELHQPEDDGQVALVHGDYRLDNMIFAPQAPDVIGLLDWELATLGHPLADLAYQCMQWRLPHAGGMRGLGGVDRAAHGLPDEDAYVARYCAARGIARPDNWAFYLVFSYFRLASILQGVVARAEGGNASNPEAGRKYAAAIPVLIKQAVDIAQEASEKAL</sequence>
<dbReference type="OrthoDB" id="3806873at2"/>
<organism evidence="2 3">
    <name type="scientific">Litoreibacter ponti</name>
    <dbReference type="NCBI Taxonomy" id="1510457"/>
    <lineage>
        <taxon>Bacteria</taxon>
        <taxon>Pseudomonadati</taxon>
        <taxon>Pseudomonadota</taxon>
        <taxon>Alphaproteobacteria</taxon>
        <taxon>Rhodobacterales</taxon>
        <taxon>Roseobacteraceae</taxon>
        <taxon>Litoreibacter</taxon>
    </lineage>
</organism>
<dbReference type="Pfam" id="PF01636">
    <property type="entry name" value="APH"/>
    <property type="match status" value="1"/>
</dbReference>
<dbReference type="SUPFAM" id="SSF56112">
    <property type="entry name" value="Protein kinase-like (PK-like)"/>
    <property type="match status" value="1"/>
</dbReference>
<feature type="domain" description="Aminoglycoside phosphotransferase" evidence="1">
    <location>
        <begin position="31"/>
        <end position="268"/>
    </location>
</feature>
<proteinExistence type="predicted"/>
<dbReference type="Proteomes" id="UP000243978">
    <property type="component" value="Unassembled WGS sequence"/>
</dbReference>
<gene>
    <name evidence="2" type="ORF">C8N43_0073</name>
</gene>
<comment type="caution">
    <text evidence="2">The sequence shown here is derived from an EMBL/GenBank/DDBJ whole genome shotgun (WGS) entry which is preliminary data.</text>
</comment>
<evidence type="ECO:0000259" key="1">
    <source>
        <dbReference type="Pfam" id="PF01636"/>
    </source>
</evidence>
<reference evidence="2 3" key="1">
    <citation type="submission" date="2018-04" db="EMBL/GenBank/DDBJ databases">
        <title>Genomic Encyclopedia of Archaeal and Bacterial Type Strains, Phase II (KMG-II): from individual species to whole genera.</title>
        <authorList>
            <person name="Goeker M."/>
        </authorList>
    </citation>
    <scope>NUCLEOTIDE SEQUENCE [LARGE SCALE GENOMIC DNA]</scope>
    <source>
        <strain evidence="2 3">DSM 100977</strain>
    </source>
</reference>
<dbReference type="AlphaFoldDB" id="A0A2T6BHA3"/>
<name>A0A2T6BHA3_9RHOB</name>
<dbReference type="InterPro" id="IPR011009">
    <property type="entry name" value="Kinase-like_dom_sf"/>
</dbReference>
<dbReference type="RefSeq" id="WP_107843723.1">
    <property type="nucleotide sequence ID" value="NZ_QBKS01000001.1"/>
</dbReference>
<dbReference type="InterPro" id="IPR052898">
    <property type="entry name" value="ACAD10-like"/>
</dbReference>
<dbReference type="CDD" id="cd05154">
    <property type="entry name" value="ACAD10_11_N-like"/>
    <property type="match status" value="1"/>
</dbReference>
<keyword evidence="3" id="KW-1185">Reference proteome</keyword>
<dbReference type="EMBL" id="QBKS01000001">
    <property type="protein sequence ID" value="PTX55439.1"/>
    <property type="molecule type" value="Genomic_DNA"/>
</dbReference>
<evidence type="ECO:0000313" key="2">
    <source>
        <dbReference type="EMBL" id="PTX55439.1"/>
    </source>
</evidence>
<dbReference type="Gene3D" id="3.30.200.20">
    <property type="entry name" value="Phosphorylase Kinase, domain 1"/>
    <property type="match status" value="1"/>
</dbReference>